<evidence type="ECO:0000313" key="1">
    <source>
        <dbReference type="EMBL" id="KAH9696349.1"/>
    </source>
</evidence>
<keyword evidence="2" id="KW-1185">Reference proteome</keyword>
<sequence>MRFDVENYIAACLTCQQIKYSTQAPAGLLQPLPVPPLVWDDLTMDFITGLPTSKGFEVILVVVDRLTKSAHFGALPSQFTASKTTNLFADLLSGTTLRHNTAYHPQTDGQTEVVNRGLEQYLRAFTQDKPQSWSSLLGWAKFCYNTSYHSGLKMTHFQALYGRLPPTIHGYTKGSTSIQALEDLLLERDELLRTLKTNLLQAQHRMEQKANAHRRELQLHIGDLVLVRLKPYRKISVAKRASQKLAKRYYGPFRVSERIGAVAYKLQCLKDAKFTRYFTSQHSNLMWETRILYPEFNLEDKVHSQGKGSDTSWPIKVRELEDGHVVKMQEVEQTLQRYTKSGRMEMIYVKWKGVSWRQDNTQKFLSFLSLLFSLCSCGAHTCAKGGNLVIPTNIHLRSYHLTYRELIARFHLNVSRPLLHVGKVVQPQKTHCLGDVPQSKDWREEAYVTTVKHQDYCGHRVLVREDEGTFLPILIS</sequence>
<dbReference type="EMBL" id="CM039177">
    <property type="protein sequence ID" value="KAH9696349.1"/>
    <property type="molecule type" value="Genomic_DNA"/>
</dbReference>
<reference evidence="2" key="1">
    <citation type="journal article" date="2023" name="Hortic. Res.">
        <title>A chromosome-level phased genome enabling allele-level studies in sweet orange: a case study on citrus Huanglongbing tolerance.</title>
        <authorList>
            <person name="Wu B."/>
            <person name="Yu Q."/>
            <person name="Deng Z."/>
            <person name="Duan Y."/>
            <person name="Luo F."/>
            <person name="Gmitter F. Jr."/>
        </authorList>
    </citation>
    <scope>NUCLEOTIDE SEQUENCE [LARGE SCALE GENOMIC DNA]</scope>
    <source>
        <strain evidence="2">cv. Valencia</strain>
    </source>
</reference>
<comment type="caution">
    <text evidence="1">The sequence shown here is derived from an EMBL/GenBank/DDBJ whole genome shotgun (WGS) entry which is preliminary data.</text>
</comment>
<name>A0ACB8IGQ8_CITSI</name>
<evidence type="ECO:0000313" key="2">
    <source>
        <dbReference type="Proteomes" id="UP000829398"/>
    </source>
</evidence>
<proteinExistence type="predicted"/>
<protein>
    <submittedName>
        <fullName evidence="1">Uncharacterized protein</fullName>
    </submittedName>
</protein>
<accession>A0ACB8IGQ8</accession>
<organism evidence="1 2">
    <name type="scientific">Citrus sinensis</name>
    <name type="common">Sweet orange</name>
    <name type="synonym">Citrus aurantium var. sinensis</name>
    <dbReference type="NCBI Taxonomy" id="2711"/>
    <lineage>
        <taxon>Eukaryota</taxon>
        <taxon>Viridiplantae</taxon>
        <taxon>Streptophyta</taxon>
        <taxon>Embryophyta</taxon>
        <taxon>Tracheophyta</taxon>
        <taxon>Spermatophyta</taxon>
        <taxon>Magnoliopsida</taxon>
        <taxon>eudicotyledons</taxon>
        <taxon>Gunneridae</taxon>
        <taxon>Pentapetalae</taxon>
        <taxon>rosids</taxon>
        <taxon>malvids</taxon>
        <taxon>Sapindales</taxon>
        <taxon>Rutaceae</taxon>
        <taxon>Aurantioideae</taxon>
        <taxon>Citrus</taxon>
    </lineage>
</organism>
<dbReference type="Proteomes" id="UP000829398">
    <property type="component" value="Chromosome 8"/>
</dbReference>
<gene>
    <name evidence="1" type="ORF">KPL71_023143</name>
</gene>